<sequence length="839" mass="96383">MLFPLISCLLLFGTVSNENLEKKRAILEVSFPNEMKVPLQELKWVQADRSGLVQRADWNASTPVRNGQTLKWKVNTSAPILFQTLFFDKTIVGSLIEPGDSIRITMEGDNISYSGVGSEKIIIYQEVFGDWAKLQKPANTSPFSTNSLDDYLEWDRYLETKRTITNDILKKYESKLSLYSTRYMKSFFYSIMEKDRLVKFMALWYKRKALNINAQKFNEIYDSTIRRPEALWLGSETAIASSAHPLYLFAEAEIVRDHNFEFSPGGSDRDAKFEFWKMKYNKMKELYTGERLDAALRYLFTSVGIRRLAMYPPFEKAVNEYYQSSAKSMFKEEVKKYQDRELGLLKGTENAIPLLSLLRNNNGSFWVNPTKNRSIVLYFNQQNCRDCPGVTSMIENILGKFKYDTSLLVLDIARVKDEQEWAKALKEGRKSVKGAEQLFVLEEDLKTGADESYGLSDSYSLIVVDQRGRIVRLTAADPLDDGEGSLTDFIDHQLALTKDGPYVLHKGDSLISYSLNKSAKQELSWGKNTHEQALLSGTDKFLENFDIKLKRELKVEPSIFSRPNKLMVLSDIEGNFNALRKLLEAGKIIDKQFNWIFGDGHLVFCGDMFDRGSQVTECLWLLYILEEKAKSQGGYVHFVLGNHEILNLSGDLRYLVPKYLENAELMGVPYSVLYNEQSELGRWIRTKNVIEKIGDLLFVHGGISSEVVDLNLPVTEINDISRKFYSRQYEAMRDSGKVQSILFNGTYSPFWFRGYYQKDQKQDLEPLVDKALGKFDVSHIITGHTIVADTISTLFNGKVINTDTKHSRGNSEMLYIVDQDFYRINSKGERHLLFTNRKE</sequence>
<protein>
    <submittedName>
        <fullName evidence="2">Calcineurin-like phosphoesterase</fullName>
    </submittedName>
</protein>
<dbReference type="Proteomes" id="UP000185003">
    <property type="component" value="Unassembled WGS sequence"/>
</dbReference>
<reference evidence="2 3" key="1">
    <citation type="submission" date="2016-11" db="EMBL/GenBank/DDBJ databases">
        <authorList>
            <person name="Jaros S."/>
            <person name="Januszkiewicz K."/>
            <person name="Wedrychowicz H."/>
        </authorList>
    </citation>
    <scope>NUCLEOTIDE SEQUENCE [LARGE SCALE GENOMIC DNA]</scope>
    <source>
        <strain evidence="2 3">DSM 24787</strain>
    </source>
</reference>
<dbReference type="Gene3D" id="3.60.21.10">
    <property type="match status" value="1"/>
</dbReference>
<keyword evidence="3" id="KW-1185">Reference proteome</keyword>
<dbReference type="EMBL" id="FSRA01000002">
    <property type="protein sequence ID" value="SIO41731.1"/>
    <property type="molecule type" value="Genomic_DNA"/>
</dbReference>
<gene>
    <name evidence="2" type="ORF">SAMN04488055_3838</name>
</gene>
<dbReference type="STRING" id="536979.SAMN04488055_3838"/>
<evidence type="ECO:0000313" key="3">
    <source>
        <dbReference type="Proteomes" id="UP000185003"/>
    </source>
</evidence>
<evidence type="ECO:0000259" key="1">
    <source>
        <dbReference type="Pfam" id="PF00149"/>
    </source>
</evidence>
<dbReference type="SUPFAM" id="SSF56300">
    <property type="entry name" value="Metallo-dependent phosphatases"/>
    <property type="match status" value="1"/>
</dbReference>
<dbReference type="RefSeq" id="WP_234979721.1">
    <property type="nucleotide sequence ID" value="NZ_FSRA01000002.1"/>
</dbReference>
<evidence type="ECO:0000313" key="2">
    <source>
        <dbReference type="EMBL" id="SIO41731.1"/>
    </source>
</evidence>
<proteinExistence type="predicted"/>
<dbReference type="Gene3D" id="3.40.30.10">
    <property type="entry name" value="Glutaredoxin"/>
    <property type="match status" value="1"/>
</dbReference>
<organism evidence="2 3">
    <name type="scientific">Chitinophaga niabensis</name>
    <dbReference type="NCBI Taxonomy" id="536979"/>
    <lineage>
        <taxon>Bacteria</taxon>
        <taxon>Pseudomonadati</taxon>
        <taxon>Bacteroidota</taxon>
        <taxon>Chitinophagia</taxon>
        <taxon>Chitinophagales</taxon>
        <taxon>Chitinophagaceae</taxon>
        <taxon>Chitinophaga</taxon>
    </lineage>
</organism>
<name>A0A1N6JBZ4_9BACT</name>
<dbReference type="Pfam" id="PF00149">
    <property type="entry name" value="Metallophos"/>
    <property type="match status" value="1"/>
</dbReference>
<accession>A0A1N6JBZ4</accession>
<dbReference type="AlphaFoldDB" id="A0A1N6JBZ4"/>
<feature type="domain" description="Calcineurin-like phosphoesterase" evidence="1">
    <location>
        <begin position="565"/>
        <end position="786"/>
    </location>
</feature>
<dbReference type="InterPro" id="IPR004843">
    <property type="entry name" value="Calcineurin-like_PHP"/>
</dbReference>
<dbReference type="InterPro" id="IPR029052">
    <property type="entry name" value="Metallo-depent_PP-like"/>
</dbReference>
<dbReference type="PANTHER" id="PTHR46546:SF4">
    <property type="entry name" value="SHEWANELLA-LIKE PROTEIN PHOSPHATASE 1"/>
    <property type="match status" value="1"/>
</dbReference>
<dbReference type="GO" id="GO:0016787">
    <property type="term" value="F:hydrolase activity"/>
    <property type="evidence" value="ECO:0007669"/>
    <property type="project" value="InterPro"/>
</dbReference>
<dbReference type="PANTHER" id="PTHR46546">
    <property type="entry name" value="SHEWANELLA-LIKE PROTEIN PHOSPHATASE 1"/>
    <property type="match status" value="1"/>
</dbReference>